<evidence type="ECO:0000256" key="3">
    <source>
        <dbReference type="ARBA" id="ARBA00022723"/>
    </source>
</evidence>
<evidence type="ECO:0000256" key="5">
    <source>
        <dbReference type="PIRSR" id="PIRSR602678-1"/>
    </source>
</evidence>
<dbReference type="PIRSF" id="PIRSF037489">
    <property type="entry name" value="UCP037489_NIF3_YqfO"/>
    <property type="match status" value="1"/>
</dbReference>
<dbReference type="OrthoDB" id="9792792at2"/>
<evidence type="ECO:0000313" key="6">
    <source>
        <dbReference type="EMBL" id="MBB6478110.1"/>
    </source>
</evidence>
<dbReference type="Pfam" id="PF01784">
    <property type="entry name" value="DUF34_NIF3"/>
    <property type="match status" value="1"/>
</dbReference>
<feature type="binding site" evidence="5">
    <location>
        <position position="65"/>
    </location>
    <ligand>
        <name>a divalent metal cation</name>
        <dbReference type="ChEBI" id="CHEBI:60240"/>
        <label>1</label>
    </ligand>
</feature>
<protein>
    <recommendedName>
        <fullName evidence="2 4">GTP cyclohydrolase 1 type 2 homolog</fullName>
    </recommendedName>
</protein>
<dbReference type="RefSeq" id="WP_159823243.1">
    <property type="nucleotide sequence ID" value="NZ_CABWNB010000004.1"/>
</dbReference>
<dbReference type="AlphaFoldDB" id="A0A841R4W7"/>
<dbReference type="Proteomes" id="UP000591941">
    <property type="component" value="Unassembled WGS sequence"/>
</dbReference>
<dbReference type="Gene3D" id="3.40.1390.30">
    <property type="entry name" value="NIF3 (NGG1p interacting factor 3)-like"/>
    <property type="match status" value="2"/>
</dbReference>
<feature type="binding site" evidence="5">
    <location>
        <position position="332"/>
    </location>
    <ligand>
        <name>a divalent metal cation</name>
        <dbReference type="ChEBI" id="CHEBI:60240"/>
        <label>1</label>
    </ligand>
</feature>
<sequence>MRIRKIMQALEEWAPPKLAEDWDNVGLLVGDPETEVTGVLTALDVTKENICYAKEHGINLIVAHHPILFKPLKQLVAGDPVADLVRLLVQNDIACYAAHTNLDIATAGVNDLLAEQIGLVDVKGLVPVHSEPFYKVAVFTPQTHADAVRAAMGDHGAGALGDYSHCTFSAQGQGRFLPLAGAQPFLGNPGQVETVEEERVEAIVSAHDLNAVLRAMLDAHPYEEAAYDVYPLERPRETSYLGRIGRFPKALSLGDVLKKIQTALEIPVLRYAGQRATIERVALCSGASMEFADAAVQKGADLYLTADVKYHEAQRAAAQGIVVVDGHHYHTEIKIADRLADYLAQMLATDGVRLNIVADPVRADIFSFWGN</sequence>
<evidence type="ECO:0000256" key="4">
    <source>
        <dbReference type="PIRNR" id="PIRNR037489"/>
    </source>
</evidence>
<dbReference type="FunFam" id="3.30.70.120:FF:000006">
    <property type="entry name" value="GTP cyclohydrolase 1 type 2 homolog"/>
    <property type="match status" value="1"/>
</dbReference>
<dbReference type="GO" id="GO:0046872">
    <property type="term" value="F:metal ion binding"/>
    <property type="evidence" value="ECO:0007669"/>
    <property type="project" value="UniProtKB-UniRule"/>
</dbReference>
<dbReference type="Gene3D" id="3.30.70.120">
    <property type="match status" value="1"/>
</dbReference>
<dbReference type="EMBL" id="JACHHI010000005">
    <property type="protein sequence ID" value="MBB6478110.1"/>
    <property type="molecule type" value="Genomic_DNA"/>
</dbReference>
<dbReference type="InterPro" id="IPR015867">
    <property type="entry name" value="N-reg_PII/ATP_PRibTrfase_C"/>
</dbReference>
<name>A0A841R4W7_9FIRM</name>
<comment type="similarity">
    <text evidence="1 4">Belongs to the GTP cyclohydrolase I type 2/NIF3 family.</text>
</comment>
<evidence type="ECO:0000256" key="2">
    <source>
        <dbReference type="ARBA" id="ARBA00022112"/>
    </source>
</evidence>
<feature type="binding site" evidence="5">
    <location>
        <position position="328"/>
    </location>
    <ligand>
        <name>a divalent metal cation</name>
        <dbReference type="ChEBI" id="CHEBI:60240"/>
        <label>1</label>
    </ligand>
</feature>
<dbReference type="InterPro" id="IPR002678">
    <property type="entry name" value="DUF34/NIF3"/>
</dbReference>
<dbReference type="PANTHER" id="PTHR13799">
    <property type="entry name" value="NGG1 INTERACTING FACTOR 3"/>
    <property type="match status" value="1"/>
</dbReference>
<reference evidence="6 7" key="1">
    <citation type="submission" date="2020-08" db="EMBL/GenBank/DDBJ databases">
        <title>Genomic Encyclopedia of Type Strains, Phase IV (KMG-IV): sequencing the most valuable type-strain genomes for metagenomic binning, comparative biology and taxonomic classification.</title>
        <authorList>
            <person name="Goeker M."/>
        </authorList>
    </citation>
    <scope>NUCLEOTIDE SEQUENCE [LARGE SCALE GENOMIC DNA]</scope>
    <source>
        <strain evidence="6 7">DSM 21255</strain>
    </source>
</reference>
<organism evidence="6 7">
    <name type="scientific">Negativicoccus succinicivorans</name>
    <dbReference type="NCBI Taxonomy" id="620903"/>
    <lineage>
        <taxon>Bacteria</taxon>
        <taxon>Bacillati</taxon>
        <taxon>Bacillota</taxon>
        <taxon>Negativicutes</taxon>
        <taxon>Veillonellales</taxon>
        <taxon>Veillonellaceae</taxon>
        <taxon>Negativicoccus</taxon>
    </lineage>
</organism>
<dbReference type="InterPro" id="IPR036069">
    <property type="entry name" value="DUF34/NIF3_sf"/>
</dbReference>
<proteinExistence type="inferred from homology"/>
<dbReference type="GO" id="GO:0005737">
    <property type="term" value="C:cytoplasm"/>
    <property type="evidence" value="ECO:0007669"/>
    <property type="project" value="TreeGrafter"/>
</dbReference>
<evidence type="ECO:0000313" key="7">
    <source>
        <dbReference type="Proteomes" id="UP000591941"/>
    </source>
</evidence>
<dbReference type="FunFam" id="3.40.1390.30:FF:000001">
    <property type="entry name" value="GTP cyclohydrolase 1 type 2"/>
    <property type="match status" value="1"/>
</dbReference>
<feature type="binding site" evidence="5">
    <location>
        <position position="103"/>
    </location>
    <ligand>
        <name>a divalent metal cation</name>
        <dbReference type="ChEBI" id="CHEBI:60240"/>
        <label>1</label>
    </ligand>
</feature>
<gene>
    <name evidence="6" type="ORF">HNR45_001171</name>
</gene>
<comment type="caution">
    <text evidence="6">The sequence shown here is derived from an EMBL/GenBank/DDBJ whole genome shotgun (WGS) entry which is preliminary data.</text>
</comment>
<dbReference type="SUPFAM" id="SSF102705">
    <property type="entry name" value="NIF3 (NGG1p interacting factor 3)-like"/>
    <property type="match status" value="1"/>
</dbReference>
<accession>A0A841R4W7</accession>
<dbReference type="GeneID" id="93486433"/>
<feature type="binding site" evidence="5">
    <location>
        <position position="64"/>
    </location>
    <ligand>
        <name>a divalent metal cation</name>
        <dbReference type="ChEBI" id="CHEBI:60240"/>
        <label>2</label>
    </ligand>
</feature>
<evidence type="ECO:0000256" key="1">
    <source>
        <dbReference type="ARBA" id="ARBA00006964"/>
    </source>
</evidence>
<dbReference type="NCBIfam" id="TIGR00486">
    <property type="entry name" value="YbgI_SA1388"/>
    <property type="match status" value="1"/>
</dbReference>
<dbReference type="InterPro" id="IPR017221">
    <property type="entry name" value="DUF34/NIF3_bac"/>
</dbReference>
<keyword evidence="3 4" id="KW-0479">Metal-binding</keyword>
<keyword evidence="7" id="KW-1185">Reference proteome</keyword>
<dbReference type="PANTHER" id="PTHR13799:SF14">
    <property type="entry name" value="GTP CYCLOHYDROLASE 1 TYPE 2 HOMOLOG"/>
    <property type="match status" value="1"/>
</dbReference>